<evidence type="ECO:0000259" key="3">
    <source>
        <dbReference type="Pfam" id="PF10033"/>
    </source>
</evidence>
<evidence type="ECO:0000313" key="5">
    <source>
        <dbReference type="Proteomes" id="UP001362999"/>
    </source>
</evidence>
<comment type="similarity">
    <text evidence="1 2">Belongs to the ATG13 family. Fungi subfamily.</text>
</comment>
<feature type="domain" description="Autophagy-related protein 13 N-terminal" evidence="3">
    <location>
        <begin position="8"/>
        <end position="147"/>
    </location>
</feature>
<evidence type="ECO:0000256" key="1">
    <source>
        <dbReference type="ARBA" id="ARBA00005246"/>
    </source>
</evidence>
<feature type="non-terminal residue" evidence="4">
    <location>
        <position position="1"/>
    </location>
</feature>
<dbReference type="EMBL" id="JAWWNJ010000104">
    <property type="protein sequence ID" value="KAK6993042.1"/>
    <property type="molecule type" value="Genomic_DNA"/>
</dbReference>
<dbReference type="InterPro" id="IPR036570">
    <property type="entry name" value="HORMA_dom_sf"/>
</dbReference>
<feature type="non-terminal residue" evidence="4">
    <location>
        <position position="147"/>
    </location>
</feature>
<protein>
    <recommendedName>
        <fullName evidence="2">Autophagy-related protein 13</fullName>
    </recommendedName>
</protein>
<evidence type="ECO:0000313" key="4">
    <source>
        <dbReference type="EMBL" id="KAK6993042.1"/>
    </source>
</evidence>
<keyword evidence="5" id="KW-1185">Reference proteome</keyword>
<dbReference type="InterPro" id="IPR018731">
    <property type="entry name" value="Atg13_N"/>
</dbReference>
<organism evidence="4 5">
    <name type="scientific">Favolaschia claudopus</name>
    <dbReference type="NCBI Taxonomy" id="2862362"/>
    <lineage>
        <taxon>Eukaryota</taxon>
        <taxon>Fungi</taxon>
        <taxon>Dikarya</taxon>
        <taxon>Basidiomycota</taxon>
        <taxon>Agaricomycotina</taxon>
        <taxon>Agaricomycetes</taxon>
        <taxon>Agaricomycetidae</taxon>
        <taxon>Agaricales</taxon>
        <taxon>Marasmiineae</taxon>
        <taxon>Mycenaceae</taxon>
        <taxon>Favolaschia</taxon>
    </lineage>
</organism>
<dbReference type="Pfam" id="PF10033">
    <property type="entry name" value="ATG13"/>
    <property type="match status" value="1"/>
</dbReference>
<accession>A0AAV9ZW44</accession>
<keyword evidence="2" id="KW-0072">Autophagy</keyword>
<dbReference type="GO" id="GO:1990316">
    <property type="term" value="C:Atg1/ULK1 kinase complex"/>
    <property type="evidence" value="ECO:0007669"/>
    <property type="project" value="InterPro"/>
</dbReference>
<gene>
    <name evidence="4" type="ORF">R3P38DRAFT_2461218</name>
</gene>
<name>A0AAV9ZW44_9AGAR</name>
<dbReference type="AlphaFoldDB" id="A0AAV9ZW44"/>
<dbReference type="GO" id="GO:0006914">
    <property type="term" value="P:autophagy"/>
    <property type="evidence" value="ECO:0007669"/>
    <property type="project" value="UniProtKB-KW"/>
</dbReference>
<reference evidence="4 5" key="1">
    <citation type="journal article" date="2024" name="J Genomics">
        <title>Draft genome sequencing and assembly of Favolaschia claudopus CIRM-BRFM 2984 isolated from oak limbs.</title>
        <authorList>
            <person name="Navarro D."/>
            <person name="Drula E."/>
            <person name="Chaduli D."/>
            <person name="Cazenave R."/>
            <person name="Ahrendt S."/>
            <person name="Wang J."/>
            <person name="Lipzen A."/>
            <person name="Daum C."/>
            <person name="Barry K."/>
            <person name="Grigoriev I.V."/>
            <person name="Favel A."/>
            <person name="Rosso M.N."/>
            <person name="Martin F."/>
        </authorList>
    </citation>
    <scope>NUCLEOTIDE SEQUENCE [LARGE SCALE GENOMIC DNA]</scope>
    <source>
        <strain evidence="4 5">CIRM-BRFM 2984</strain>
    </source>
</reference>
<sequence>RTDQIAFHTFTKLFFVVHAARICDRDHFTGNIDNWFNLETPVPQSEQHHISANDLFMYHTISSNTARPPPFVVQIVLAAPADIPLVHMPTGTCIPAGTRFTVEEWASVLRKHPKDQGGSDILPGIVEQETISLFRTVYAFLRVLPMW</sequence>
<dbReference type="Gene3D" id="3.30.900.10">
    <property type="entry name" value="HORMA domain"/>
    <property type="match status" value="1"/>
</dbReference>
<evidence type="ECO:0000256" key="2">
    <source>
        <dbReference type="RuleBase" id="RU361214"/>
    </source>
</evidence>
<comment type="caution">
    <text evidence="4">The sequence shown here is derived from an EMBL/GenBank/DDBJ whole genome shotgun (WGS) entry which is preliminary data.</text>
</comment>
<dbReference type="Proteomes" id="UP001362999">
    <property type="component" value="Unassembled WGS sequence"/>
</dbReference>
<proteinExistence type="inferred from homology"/>